<reference evidence="1" key="1">
    <citation type="submission" date="2020-10" db="EMBL/GenBank/DDBJ databases">
        <authorList>
            <person name="Gilroy R."/>
        </authorList>
    </citation>
    <scope>NUCLEOTIDE SEQUENCE</scope>
    <source>
        <strain evidence="1">ChiBcec15-4380</strain>
    </source>
</reference>
<evidence type="ECO:0000313" key="1">
    <source>
        <dbReference type="EMBL" id="HIR50847.1"/>
    </source>
</evidence>
<name>A0A9D1DHR6_9FIRM</name>
<sequence length="152" mass="16628">MEKEFHLPRWEELPDLALYMDQVLLVLNTALQPVTVGEAPAVTAAMLNNYVKLKLTAPAEKKKYGRSHVARFLMICLYKRVLSMQEIAALVELVEAGRTAAEGYNAFAGELERLLLAPEAPAGEDCPPAVSAGIRAVAAKITLERLLAEKNP</sequence>
<accession>A0A9D1DHR6</accession>
<dbReference type="Pfam" id="PF08876">
    <property type="entry name" value="DUF1836"/>
    <property type="match status" value="1"/>
</dbReference>
<proteinExistence type="predicted"/>
<dbReference type="PANTHER" id="PTHR40056:SF1">
    <property type="entry name" value="DUF1836 DOMAIN-CONTAINING PROTEIN"/>
    <property type="match status" value="1"/>
</dbReference>
<evidence type="ECO:0000313" key="2">
    <source>
        <dbReference type="Proteomes" id="UP000824239"/>
    </source>
</evidence>
<dbReference type="PANTHER" id="PTHR40056">
    <property type="entry name" value="HYPOTHETICAL CYTOSOLIC PROTEIN"/>
    <property type="match status" value="1"/>
</dbReference>
<organism evidence="1 2">
    <name type="scientific">Candidatus Avoscillospira avicola</name>
    <dbReference type="NCBI Taxonomy" id="2840706"/>
    <lineage>
        <taxon>Bacteria</taxon>
        <taxon>Bacillati</taxon>
        <taxon>Bacillota</taxon>
        <taxon>Clostridia</taxon>
        <taxon>Eubacteriales</taxon>
        <taxon>Oscillospiraceae</taxon>
        <taxon>Oscillospiraceae incertae sedis</taxon>
        <taxon>Candidatus Avoscillospira</taxon>
    </lineage>
</organism>
<reference evidence="1" key="2">
    <citation type="journal article" date="2021" name="PeerJ">
        <title>Extensive microbial diversity within the chicken gut microbiome revealed by metagenomics and culture.</title>
        <authorList>
            <person name="Gilroy R."/>
            <person name="Ravi A."/>
            <person name="Getino M."/>
            <person name="Pursley I."/>
            <person name="Horton D.L."/>
            <person name="Alikhan N.F."/>
            <person name="Baker D."/>
            <person name="Gharbi K."/>
            <person name="Hall N."/>
            <person name="Watson M."/>
            <person name="Adriaenssens E.M."/>
            <person name="Foster-Nyarko E."/>
            <person name="Jarju S."/>
            <person name="Secka A."/>
            <person name="Antonio M."/>
            <person name="Oren A."/>
            <person name="Chaudhuri R.R."/>
            <person name="La Ragione R."/>
            <person name="Hildebrand F."/>
            <person name="Pallen M.J."/>
        </authorList>
    </citation>
    <scope>NUCLEOTIDE SEQUENCE</scope>
    <source>
        <strain evidence="1">ChiBcec15-4380</strain>
    </source>
</reference>
<dbReference type="Proteomes" id="UP000824239">
    <property type="component" value="Unassembled WGS sequence"/>
</dbReference>
<protein>
    <submittedName>
        <fullName evidence="1">DUF1836 domain-containing protein</fullName>
    </submittedName>
</protein>
<dbReference type="EMBL" id="DVHE01000048">
    <property type="protein sequence ID" value="HIR50847.1"/>
    <property type="molecule type" value="Genomic_DNA"/>
</dbReference>
<dbReference type="AlphaFoldDB" id="A0A9D1DHR6"/>
<comment type="caution">
    <text evidence="1">The sequence shown here is derived from an EMBL/GenBank/DDBJ whole genome shotgun (WGS) entry which is preliminary data.</text>
</comment>
<dbReference type="InterPro" id="IPR014975">
    <property type="entry name" value="DUF1836"/>
</dbReference>
<gene>
    <name evidence="1" type="ORF">IAA53_06120</name>
</gene>